<protein>
    <submittedName>
        <fullName evidence="7">NAD(P)-dependent oxidoreductase</fullName>
    </submittedName>
</protein>
<evidence type="ECO:0000256" key="4">
    <source>
        <dbReference type="PIRSR" id="PIRSR000103-1"/>
    </source>
</evidence>
<dbReference type="GO" id="GO:0016616">
    <property type="term" value="F:oxidoreductase activity, acting on the CH-OH group of donors, NAD or NADP as acceptor"/>
    <property type="evidence" value="ECO:0007669"/>
    <property type="project" value="TreeGrafter"/>
</dbReference>
<dbReference type="InterPro" id="IPR006115">
    <property type="entry name" value="6PGDH_NADP-bd"/>
</dbReference>
<dbReference type="PIRSF" id="PIRSF000103">
    <property type="entry name" value="HIBADH"/>
    <property type="match status" value="1"/>
</dbReference>
<dbReference type="InterPro" id="IPR015815">
    <property type="entry name" value="HIBADH-related"/>
</dbReference>
<dbReference type="SUPFAM" id="SSF48179">
    <property type="entry name" value="6-phosphogluconate dehydrogenase C-terminal domain-like"/>
    <property type="match status" value="1"/>
</dbReference>
<name>A0A942YDZ7_9BACI</name>
<evidence type="ECO:0000313" key="9">
    <source>
        <dbReference type="Proteomes" id="UP000677265"/>
    </source>
</evidence>
<comment type="similarity">
    <text evidence="1">Belongs to the HIBADH-related family.</text>
</comment>
<accession>A0A942YDZ7</accession>
<dbReference type="InterPro" id="IPR013328">
    <property type="entry name" value="6PGD_dom2"/>
</dbReference>
<keyword evidence="9" id="KW-1185">Reference proteome</keyword>
<dbReference type="Gene3D" id="1.10.1040.10">
    <property type="entry name" value="N-(1-d-carboxylethyl)-l-norvaline Dehydrogenase, domain 2"/>
    <property type="match status" value="1"/>
</dbReference>
<dbReference type="Pfam" id="PF14833">
    <property type="entry name" value="NAD_binding_11"/>
    <property type="match status" value="1"/>
</dbReference>
<comment type="caution">
    <text evidence="7">The sequence shown here is derived from an EMBL/GenBank/DDBJ whole genome shotgun (WGS) entry which is preliminary data.</text>
</comment>
<dbReference type="EMBL" id="JAGYPE020000029">
    <property type="protein sequence ID" value="MCH6267068.1"/>
    <property type="molecule type" value="Genomic_DNA"/>
</dbReference>
<feature type="active site" evidence="4">
    <location>
        <position position="170"/>
    </location>
</feature>
<dbReference type="GO" id="GO:0050661">
    <property type="term" value="F:NADP binding"/>
    <property type="evidence" value="ECO:0007669"/>
    <property type="project" value="InterPro"/>
</dbReference>
<keyword evidence="2" id="KW-0560">Oxidoreductase</keyword>
<dbReference type="InterPro" id="IPR036291">
    <property type="entry name" value="NAD(P)-bd_dom_sf"/>
</dbReference>
<dbReference type="EMBL" id="JAGYPE010000007">
    <property type="protein sequence ID" value="MBS4186909.1"/>
    <property type="molecule type" value="Genomic_DNA"/>
</dbReference>
<dbReference type="AlphaFoldDB" id="A0A942YDZ7"/>
<dbReference type="PANTHER" id="PTHR22981:SF7">
    <property type="entry name" value="3-HYDROXYISOBUTYRATE DEHYDROGENASE, MITOCHONDRIAL"/>
    <property type="match status" value="1"/>
</dbReference>
<dbReference type="Gene3D" id="3.40.50.720">
    <property type="entry name" value="NAD(P)-binding Rossmann-like Domain"/>
    <property type="match status" value="1"/>
</dbReference>
<proteinExistence type="inferred from homology"/>
<feature type="domain" description="6-phosphogluconate dehydrogenase NADP-binding" evidence="5">
    <location>
        <begin position="2"/>
        <end position="161"/>
    </location>
</feature>
<evidence type="ECO:0000313" key="7">
    <source>
        <dbReference type="EMBL" id="MBS4186909.1"/>
    </source>
</evidence>
<evidence type="ECO:0000256" key="1">
    <source>
        <dbReference type="ARBA" id="ARBA00009080"/>
    </source>
</evidence>
<evidence type="ECO:0000256" key="3">
    <source>
        <dbReference type="ARBA" id="ARBA00023027"/>
    </source>
</evidence>
<evidence type="ECO:0000256" key="2">
    <source>
        <dbReference type="ARBA" id="ARBA00023002"/>
    </source>
</evidence>
<dbReference type="RefSeq" id="WP_213146663.1">
    <property type="nucleotide sequence ID" value="NZ_JAGYPE020000029.1"/>
</dbReference>
<sequence length="300" mass="32226">MKIGFIGIGKMGRWMSENMLDAGYCLTVYDTNVEAMKPLQEKGAIVATSILELAKQNDIVITMLPNSSVVEAILAGTDGLFHSMKSGGIIIDMSSSYVFSTRKLAEEAKNFGLTLIDAPVSGGVKGAKAGTLTIMVGAEEKDYSKVLPILECLGKAINLVGQSGAGHALKAVNNYLSATSLYASCEAMILLNKLGIDLNVALETINTSSGQSFSTHYKLPTFILPETYNSGFSLDLLLKDVGMVNNIAKDTKVPVLLASLIEQVYEGAARTGEPEQDHTEIIKFLEKISNERLHKKEVVS</sequence>
<gene>
    <name evidence="8" type="ORF">KHB02_016210</name>
    <name evidence="7" type="ORF">KHB02_36670</name>
</gene>
<evidence type="ECO:0000313" key="8">
    <source>
        <dbReference type="EMBL" id="MCH6267068.1"/>
    </source>
</evidence>
<evidence type="ECO:0000259" key="5">
    <source>
        <dbReference type="Pfam" id="PF03446"/>
    </source>
</evidence>
<organism evidence="7">
    <name type="scientific">Neobacillus citreus</name>
    <dbReference type="NCBI Taxonomy" id="2833578"/>
    <lineage>
        <taxon>Bacteria</taxon>
        <taxon>Bacillati</taxon>
        <taxon>Bacillota</taxon>
        <taxon>Bacilli</taxon>
        <taxon>Bacillales</taxon>
        <taxon>Bacillaceae</taxon>
        <taxon>Neobacillus</taxon>
    </lineage>
</organism>
<dbReference type="PANTHER" id="PTHR22981">
    <property type="entry name" value="3-HYDROXYISOBUTYRATE DEHYDROGENASE-RELATED"/>
    <property type="match status" value="1"/>
</dbReference>
<reference evidence="7" key="1">
    <citation type="submission" date="2021-05" db="EMBL/GenBank/DDBJ databases">
        <title>Novel Bacillus species.</title>
        <authorList>
            <person name="Liu G."/>
        </authorList>
    </citation>
    <scope>NUCLEOTIDE SEQUENCE</scope>
    <source>
        <strain evidence="7 9">FJAT-50051</strain>
    </source>
</reference>
<dbReference type="InterPro" id="IPR029154">
    <property type="entry name" value="HIBADH-like_NADP-bd"/>
</dbReference>
<dbReference type="Pfam" id="PF03446">
    <property type="entry name" value="NAD_binding_2"/>
    <property type="match status" value="1"/>
</dbReference>
<keyword evidence="3" id="KW-0520">NAD</keyword>
<dbReference type="SUPFAM" id="SSF51735">
    <property type="entry name" value="NAD(P)-binding Rossmann-fold domains"/>
    <property type="match status" value="1"/>
</dbReference>
<dbReference type="GO" id="GO:0051287">
    <property type="term" value="F:NAD binding"/>
    <property type="evidence" value="ECO:0007669"/>
    <property type="project" value="InterPro"/>
</dbReference>
<dbReference type="InterPro" id="IPR008927">
    <property type="entry name" value="6-PGluconate_DH-like_C_sf"/>
</dbReference>
<evidence type="ECO:0000259" key="6">
    <source>
        <dbReference type="Pfam" id="PF14833"/>
    </source>
</evidence>
<dbReference type="Proteomes" id="UP000677265">
    <property type="component" value="Unassembled WGS sequence"/>
</dbReference>
<feature type="domain" description="3-hydroxyisobutyrate dehydrogenase-like NAD-binding" evidence="6">
    <location>
        <begin position="164"/>
        <end position="285"/>
    </location>
</feature>